<comment type="similarity">
    <text evidence="1">Belongs to the LysR transcriptional regulatory family.</text>
</comment>
<accession>A0A318JEU9</accession>
<evidence type="ECO:0000256" key="4">
    <source>
        <dbReference type="ARBA" id="ARBA00023163"/>
    </source>
</evidence>
<dbReference type="Pfam" id="PF00126">
    <property type="entry name" value="HTH_1"/>
    <property type="match status" value="1"/>
</dbReference>
<dbReference type="AlphaFoldDB" id="A0A318JEU9"/>
<dbReference type="SUPFAM" id="SSF46785">
    <property type="entry name" value="Winged helix' DNA-binding domain"/>
    <property type="match status" value="1"/>
</dbReference>
<dbReference type="Pfam" id="PF03466">
    <property type="entry name" value="LysR_substrate"/>
    <property type="match status" value="1"/>
</dbReference>
<keyword evidence="2" id="KW-0805">Transcription regulation</keyword>
<dbReference type="PANTHER" id="PTHR30126:SF2">
    <property type="entry name" value="HTH-TYPE TRANSCRIPTIONAL REGULATOR YJIE"/>
    <property type="match status" value="1"/>
</dbReference>
<dbReference type="EMBL" id="QJKC01000033">
    <property type="protein sequence ID" value="PXX38812.1"/>
    <property type="molecule type" value="Genomic_DNA"/>
</dbReference>
<evidence type="ECO:0000313" key="7">
    <source>
        <dbReference type="Proteomes" id="UP000248395"/>
    </source>
</evidence>
<dbReference type="Gene3D" id="1.10.10.10">
    <property type="entry name" value="Winged helix-like DNA-binding domain superfamily/Winged helix DNA-binding domain"/>
    <property type="match status" value="1"/>
</dbReference>
<evidence type="ECO:0000256" key="2">
    <source>
        <dbReference type="ARBA" id="ARBA00023015"/>
    </source>
</evidence>
<dbReference type="OrthoDB" id="8715249at2"/>
<keyword evidence="3 6" id="KW-0238">DNA-binding</keyword>
<dbReference type="GO" id="GO:0000976">
    <property type="term" value="F:transcription cis-regulatory region binding"/>
    <property type="evidence" value="ECO:0007669"/>
    <property type="project" value="TreeGrafter"/>
</dbReference>
<evidence type="ECO:0000256" key="3">
    <source>
        <dbReference type="ARBA" id="ARBA00023125"/>
    </source>
</evidence>
<dbReference type="PANTHER" id="PTHR30126">
    <property type="entry name" value="HTH-TYPE TRANSCRIPTIONAL REGULATOR"/>
    <property type="match status" value="1"/>
</dbReference>
<evidence type="ECO:0000256" key="1">
    <source>
        <dbReference type="ARBA" id="ARBA00009437"/>
    </source>
</evidence>
<protein>
    <submittedName>
        <fullName evidence="6">DNA-binding transcriptional LysR family regulator</fullName>
    </submittedName>
</protein>
<feature type="domain" description="HTH lysR-type" evidence="5">
    <location>
        <begin position="1"/>
        <end position="58"/>
    </location>
</feature>
<keyword evidence="4" id="KW-0804">Transcription</keyword>
<dbReference type="InterPro" id="IPR000847">
    <property type="entry name" value="LysR_HTH_N"/>
</dbReference>
<dbReference type="GO" id="GO:0003700">
    <property type="term" value="F:DNA-binding transcription factor activity"/>
    <property type="evidence" value="ECO:0007669"/>
    <property type="project" value="InterPro"/>
</dbReference>
<dbReference type="InterPro" id="IPR036390">
    <property type="entry name" value="WH_DNA-bd_sf"/>
</dbReference>
<evidence type="ECO:0000259" key="5">
    <source>
        <dbReference type="PROSITE" id="PS50931"/>
    </source>
</evidence>
<keyword evidence="7" id="KW-1185">Reference proteome</keyword>
<sequence length="303" mass="33946">METRWLEDFLVLADTGSFTRSAEIRHLTQPAFSRRIKSLESWFGADLIDRTTYPTRLTAAGELLREQAVLMLGQINSTRAQLRGLQPLPAGTLSLAVPHTLSFSFFPKWLSSVEQGFGPLSCRLQASNVHDALLAFVEGGCDLLMCYHHPKQPVDLADPRYSGLRLGVESLRPYVRSNPDRSPRHALPGSAAQPLPFLGYASNAYFRLMTDLILEAAPEPPFLSLRYETDMAEGLKNMVLEGHGVAFLPTSSVRRELRSRQLVLAAEQGWSVDMEVRLYRDKKRSRPELDAFWDYLAASADPV</sequence>
<dbReference type="SUPFAM" id="SSF53850">
    <property type="entry name" value="Periplasmic binding protein-like II"/>
    <property type="match status" value="1"/>
</dbReference>
<dbReference type="RefSeq" id="WP_059285923.1">
    <property type="nucleotide sequence ID" value="NZ_LNQU01000047.1"/>
</dbReference>
<reference evidence="6 7" key="1">
    <citation type="submission" date="2018-05" db="EMBL/GenBank/DDBJ databases">
        <title>Genomic Encyclopedia of Type Strains, Phase IV (KMG-IV): sequencing the most valuable type-strain genomes for metagenomic binning, comparative biology and taxonomic classification.</title>
        <authorList>
            <person name="Goeker M."/>
        </authorList>
    </citation>
    <scope>NUCLEOTIDE SEQUENCE [LARGE SCALE GENOMIC DNA]</scope>
    <source>
        <strain evidence="6 7">DSM 25134</strain>
    </source>
</reference>
<proteinExistence type="inferred from homology"/>
<organism evidence="6 7">
    <name type="scientific">Aquitalea magnusonii</name>
    <dbReference type="NCBI Taxonomy" id="332411"/>
    <lineage>
        <taxon>Bacteria</taxon>
        <taxon>Pseudomonadati</taxon>
        <taxon>Pseudomonadota</taxon>
        <taxon>Betaproteobacteria</taxon>
        <taxon>Neisseriales</taxon>
        <taxon>Chromobacteriaceae</taxon>
        <taxon>Aquitalea</taxon>
    </lineage>
</organism>
<evidence type="ECO:0000313" key="6">
    <source>
        <dbReference type="EMBL" id="PXX38812.1"/>
    </source>
</evidence>
<dbReference type="CDD" id="cd05466">
    <property type="entry name" value="PBP2_LTTR_substrate"/>
    <property type="match status" value="1"/>
</dbReference>
<dbReference type="PROSITE" id="PS50931">
    <property type="entry name" value="HTH_LYSR"/>
    <property type="match status" value="1"/>
</dbReference>
<dbReference type="Gene3D" id="3.40.190.10">
    <property type="entry name" value="Periplasmic binding protein-like II"/>
    <property type="match status" value="2"/>
</dbReference>
<dbReference type="InterPro" id="IPR005119">
    <property type="entry name" value="LysR_subst-bd"/>
</dbReference>
<dbReference type="InterPro" id="IPR036388">
    <property type="entry name" value="WH-like_DNA-bd_sf"/>
</dbReference>
<gene>
    <name evidence="6" type="ORF">DFR38_13311</name>
</gene>
<dbReference type="PRINTS" id="PR00039">
    <property type="entry name" value="HTHLYSR"/>
</dbReference>
<dbReference type="Proteomes" id="UP000248395">
    <property type="component" value="Unassembled WGS sequence"/>
</dbReference>
<comment type="caution">
    <text evidence="6">The sequence shown here is derived from an EMBL/GenBank/DDBJ whole genome shotgun (WGS) entry which is preliminary data.</text>
</comment>
<name>A0A318JEU9_9NEIS</name>